<organism evidence="5 6">
    <name type="scientific">Labilibaculum manganireducens</name>
    <dbReference type="NCBI Taxonomy" id="1940525"/>
    <lineage>
        <taxon>Bacteria</taxon>
        <taxon>Pseudomonadati</taxon>
        <taxon>Bacteroidota</taxon>
        <taxon>Bacteroidia</taxon>
        <taxon>Marinilabiliales</taxon>
        <taxon>Marinifilaceae</taxon>
        <taxon>Labilibaculum</taxon>
    </lineage>
</organism>
<keyword evidence="6" id="KW-1185">Reference proteome</keyword>
<comment type="similarity">
    <text evidence="1 4">Belongs to the glycosyl hydrolase 28 family.</text>
</comment>
<evidence type="ECO:0000256" key="2">
    <source>
        <dbReference type="ARBA" id="ARBA00022801"/>
    </source>
</evidence>
<evidence type="ECO:0000256" key="3">
    <source>
        <dbReference type="ARBA" id="ARBA00023295"/>
    </source>
</evidence>
<dbReference type="InterPro" id="IPR011050">
    <property type="entry name" value="Pectin_lyase_fold/virulence"/>
</dbReference>
<gene>
    <name evidence="5" type="ORF">BZG01_09040</name>
</gene>
<accession>A0A2N3I9F4</accession>
<dbReference type="RefSeq" id="WP_101309512.1">
    <property type="nucleotide sequence ID" value="NZ_MVDE01000011.1"/>
</dbReference>
<dbReference type="GO" id="GO:0004650">
    <property type="term" value="F:polygalacturonase activity"/>
    <property type="evidence" value="ECO:0007669"/>
    <property type="project" value="InterPro"/>
</dbReference>
<dbReference type="PANTHER" id="PTHR31339:SF9">
    <property type="entry name" value="PLASMIN AND FIBRONECTIN-BINDING PROTEIN A"/>
    <property type="match status" value="1"/>
</dbReference>
<evidence type="ECO:0000256" key="4">
    <source>
        <dbReference type="RuleBase" id="RU361169"/>
    </source>
</evidence>
<keyword evidence="3 4" id="KW-0326">Glycosidase</keyword>
<dbReference type="PROSITE" id="PS51257">
    <property type="entry name" value="PROKAR_LIPOPROTEIN"/>
    <property type="match status" value="1"/>
</dbReference>
<evidence type="ECO:0000313" key="5">
    <source>
        <dbReference type="EMBL" id="PKQ66937.1"/>
    </source>
</evidence>
<dbReference type="AlphaFoldDB" id="A0A2N3I9F4"/>
<dbReference type="SUPFAM" id="SSF51126">
    <property type="entry name" value="Pectin lyase-like"/>
    <property type="match status" value="1"/>
</dbReference>
<dbReference type="PANTHER" id="PTHR31339">
    <property type="entry name" value="PECTIN LYASE-RELATED"/>
    <property type="match status" value="1"/>
</dbReference>
<protein>
    <recommendedName>
        <fullName evidence="7">Pectate lyase superfamily protein domain-containing protein</fullName>
    </recommendedName>
</protein>
<evidence type="ECO:0000313" key="6">
    <source>
        <dbReference type="Proteomes" id="UP000233618"/>
    </source>
</evidence>
<comment type="caution">
    <text evidence="5">The sequence shown here is derived from an EMBL/GenBank/DDBJ whole genome shotgun (WGS) entry which is preliminary data.</text>
</comment>
<sequence>MRLPISCIALIMALLACNRQKENASNELVPESSNGWEYADSVRNEIQSAKIPTDTLRLIDFGSKDDSQRIQKAIDHVYELGGGTILIPPGIHYTGPIVLKSKINLYLEEGAELKFIAKPEIYPLAYNWFNGIPCMNYSSMIYAKDASDIQISGKGIIDGQGNDPVWKSMKFHERKDWELLKKLENTNVKPINRKFGNGHSIRPDLITFLECSRINISGVSIKNAPFWVIHPILCKHVTIKKCLISSHGYDQIGIGLESSENILVDSTKFQFIDDGVKILSGRVKIPNNRASKNIVIQNSVFENVLYSAVIISSQTQAGANHIFLSDLKIDTSETALRIFANAGLKGKLHEIFLKNIQADQITGSFLLSNINNSSNLSDSSPLLYNIHLDKINAENCGRAFLLNGHSKNLIYNVNVRDSKFSTFKGSFVKNLQNMSFSNVQENEENYSGTNTVGNIQIPKINLEHNEDDILNSNNIKFNDLPKSVKNTLAANYPQIPVNNIDQMITQSNIIYNINLKLESSKELRLLVLTNGKIMRSESDITFGELPKAVISALETYLKITPAPLMINEIKKIAFQDFAYFEIKGEYNQKLFAVGINNNGDIIEEKQKIITTYFSPAKSK</sequence>
<dbReference type="Pfam" id="PF00295">
    <property type="entry name" value="Glyco_hydro_28"/>
    <property type="match status" value="1"/>
</dbReference>
<evidence type="ECO:0000256" key="1">
    <source>
        <dbReference type="ARBA" id="ARBA00008834"/>
    </source>
</evidence>
<evidence type="ECO:0008006" key="7">
    <source>
        <dbReference type="Google" id="ProtNLM"/>
    </source>
</evidence>
<dbReference type="Proteomes" id="UP000233618">
    <property type="component" value="Unassembled WGS sequence"/>
</dbReference>
<dbReference type="GO" id="GO:0005975">
    <property type="term" value="P:carbohydrate metabolic process"/>
    <property type="evidence" value="ECO:0007669"/>
    <property type="project" value="InterPro"/>
</dbReference>
<dbReference type="EMBL" id="MVDE01000011">
    <property type="protein sequence ID" value="PKQ66937.1"/>
    <property type="molecule type" value="Genomic_DNA"/>
</dbReference>
<dbReference type="Gene3D" id="2.160.20.10">
    <property type="entry name" value="Single-stranded right-handed beta-helix, Pectin lyase-like"/>
    <property type="match status" value="1"/>
</dbReference>
<dbReference type="InterPro" id="IPR000743">
    <property type="entry name" value="Glyco_hydro_28"/>
</dbReference>
<reference evidence="5 6" key="1">
    <citation type="journal article" date="2017" name="Front. Microbiol.">
        <title>Labilibaculum manganireducens gen. nov., sp. nov. and Labilibaculum filiforme sp. nov., Novel Bacteroidetes Isolated from Subsurface Sediments of the Baltic Sea.</title>
        <authorList>
            <person name="Vandieken V."/>
            <person name="Marshall I.P."/>
            <person name="Niemann H."/>
            <person name="Engelen B."/>
            <person name="Cypionka H."/>
        </authorList>
    </citation>
    <scope>NUCLEOTIDE SEQUENCE [LARGE SCALE GENOMIC DNA]</scope>
    <source>
        <strain evidence="5 6">59.10-2M</strain>
    </source>
</reference>
<name>A0A2N3I9F4_9BACT</name>
<dbReference type="InterPro" id="IPR012334">
    <property type="entry name" value="Pectin_lyas_fold"/>
</dbReference>
<keyword evidence="2 4" id="KW-0378">Hydrolase</keyword>
<dbReference type="SUPFAM" id="SSF160574">
    <property type="entry name" value="BT0923-like"/>
    <property type="match status" value="1"/>
</dbReference>
<dbReference type="InterPro" id="IPR051801">
    <property type="entry name" value="GH28_Enzymes"/>
</dbReference>
<proteinExistence type="inferred from homology"/>